<sequence>MMNCQQVRKRALSTLNNRIPRAVLASFLAAMVVICLLLRRGTTWTWCISLAVAVVLFLLAFYWEKLRSERYPVPSTSFGTMKRWPLFWVLGVPLVISLLPENWWLLLAIPAGVVTFIIVYRAGIPSAKEPNLDDPSSTEPVDLIKVVLDAARATTRDSAFASYFVSEITQLPEREVLEVAQQDSEIKVRPRHEAMTRAGRAQTLMWCPTS</sequence>
<dbReference type="EMBL" id="CP046884">
    <property type="protein sequence ID" value="QNQ91233.1"/>
    <property type="molecule type" value="Genomic_DNA"/>
</dbReference>
<proteinExistence type="predicted"/>
<evidence type="ECO:0000313" key="1">
    <source>
        <dbReference type="EMBL" id="QNQ91233.1"/>
    </source>
</evidence>
<gene>
    <name evidence="1" type="ORF">GP475_11760</name>
</gene>
<reference evidence="1 2" key="1">
    <citation type="submission" date="2019-12" db="EMBL/GenBank/DDBJ databases">
        <title>Corynebacterium sp. nov., isolated from feces of the Anser Albifrons in China.</title>
        <authorList>
            <person name="Liu Q."/>
        </authorList>
    </citation>
    <scope>NUCLEOTIDE SEQUENCE [LARGE SCALE GENOMIC DNA]</scope>
    <source>
        <strain evidence="1 2">4H37-19</strain>
    </source>
</reference>
<organism evidence="1 2">
    <name type="scientific">Corynebacterium poyangense</name>
    <dbReference type="NCBI Taxonomy" id="2684405"/>
    <lineage>
        <taxon>Bacteria</taxon>
        <taxon>Bacillati</taxon>
        <taxon>Actinomycetota</taxon>
        <taxon>Actinomycetes</taxon>
        <taxon>Mycobacteriales</taxon>
        <taxon>Corynebacteriaceae</taxon>
        <taxon>Corynebacterium</taxon>
    </lineage>
</organism>
<dbReference type="AlphaFoldDB" id="A0A7H0SRQ8"/>
<dbReference type="Proteomes" id="UP000516320">
    <property type="component" value="Chromosome"/>
</dbReference>
<dbReference type="KEGG" id="cpoy:GP475_11760"/>
<keyword evidence="2" id="KW-1185">Reference proteome</keyword>
<name>A0A7H0SRQ8_9CORY</name>
<evidence type="ECO:0000313" key="2">
    <source>
        <dbReference type="Proteomes" id="UP000516320"/>
    </source>
</evidence>
<protein>
    <submittedName>
        <fullName evidence="1">Uncharacterized protein</fullName>
    </submittedName>
</protein>
<dbReference type="RefSeq" id="WP_187974544.1">
    <property type="nucleotide sequence ID" value="NZ_CP046884.1"/>
</dbReference>
<accession>A0A7H0SRQ8</accession>